<feature type="binding site" evidence="1">
    <location>
        <position position="60"/>
    </location>
    <ligand>
        <name>Zn(2+)</name>
        <dbReference type="ChEBI" id="CHEBI:29105"/>
    </ligand>
</feature>
<evidence type="ECO:0000256" key="1">
    <source>
        <dbReference type="PROSITE-ProRule" id="PRU01263"/>
    </source>
</evidence>
<dbReference type="InterPro" id="IPR012934">
    <property type="entry name" value="Znf_AD"/>
</dbReference>
<dbReference type="Gene3D" id="3.40.1800.20">
    <property type="match status" value="1"/>
</dbReference>
<keyword evidence="4" id="KW-1185">Reference proteome</keyword>
<gene>
    <name evidence="3" type="ORF">NQ318_004377</name>
</gene>
<evidence type="ECO:0000259" key="2">
    <source>
        <dbReference type="PROSITE" id="PS51915"/>
    </source>
</evidence>
<keyword evidence="1" id="KW-0863">Zinc-finger</keyword>
<organism evidence="3 4">
    <name type="scientific">Aromia moschata</name>
    <dbReference type="NCBI Taxonomy" id="1265417"/>
    <lineage>
        <taxon>Eukaryota</taxon>
        <taxon>Metazoa</taxon>
        <taxon>Ecdysozoa</taxon>
        <taxon>Arthropoda</taxon>
        <taxon>Hexapoda</taxon>
        <taxon>Insecta</taxon>
        <taxon>Pterygota</taxon>
        <taxon>Neoptera</taxon>
        <taxon>Endopterygota</taxon>
        <taxon>Coleoptera</taxon>
        <taxon>Polyphaga</taxon>
        <taxon>Cucujiformia</taxon>
        <taxon>Chrysomeloidea</taxon>
        <taxon>Cerambycidae</taxon>
        <taxon>Cerambycinae</taxon>
        <taxon>Callichromatini</taxon>
        <taxon>Aromia</taxon>
    </lineage>
</organism>
<protein>
    <recommendedName>
        <fullName evidence="2">ZAD domain-containing protein</fullName>
    </recommendedName>
</protein>
<proteinExistence type="predicted"/>
<dbReference type="SMART" id="SM00868">
    <property type="entry name" value="zf-AD"/>
    <property type="match status" value="1"/>
</dbReference>
<feature type="binding site" evidence="1">
    <location>
        <position position="57"/>
    </location>
    <ligand>
        <name>Zn(2+)</name>
        <dbReference type="ChEBI" id="CHEBI:29105"/>
    </ligand>
</feature>
<feature type="binding site" evidence="1">
    <location>
        <position position="14"/>
    </location>
    <ligand>
        <name>Zn(2+)</name>
        <dbReference type="ChEBI" id="CHEBI:29105"/>
    </ligand>
</feature>
<dbReference type="SUPFAM" id="SSF57716">
    <property type="entry name" value="Glucocorticoid receptor-like (DNA-binding domain)"/>
    <property type="match status" value="1"/>
</dbReference>
<dbReference type="Pfam" id="PF07776">
    <property type="entry name" value="zf-AD"/>
    <property type="match status" value="1"/>
</dbReference>
<evidence type="ECO:0000313" key="3">
    <source>
        <dbReference type="EMBL" id="KAJ8954072.1"/>
    </source>
</evidence>
<dbReference type="PROSITE" id="PS51915">
    <property type="entry name" value="ZAD"/>
    <property type="match status" value="1"/>
</dbReference>
<dbReference type="Proteomes" id="UP001162162">
    <property type="component" value="Unassembled WGS sequence"/>
</dbReference>
<feature type="binding site" evidence="1">
    <location>
        <position position="11"/>
    </location>
    <ligand>
        <name>Zn(2+)</name>
        <dbReference type="ChEBI" id="CHEBI:29105"/>
    </ligand>
</feature>
<dbReference type="GO" id="GO:0005634">
    <property type="term" value="C:nucleus"/>
    <property type="evidence" value="ECO:0007669"/>
    <property type="project" value="InterPro"/>
</dbReference>
<feature type="domain" description="ZAD" evidence="2">
    <location>
        <begin position="9"/>
        <end position="84"/>
    </location>
</feature>
<sequence length="90" mass="10565">MEASEKMEQPCRLCDGSGEKMLSVFDKTEEGQQILHLIKECLPIIIYRTDPLSKQICEKCFNNLELVSRFKKSSQYTAEKHKENLRANWR</sequence>
<evidence type="ECO:0000313" key="4">
    <source>
        <dbReference type="Proteomes" id="UP001162162"/>
    </source>
</evidence>
<comment type="caution">
    <text evidence="3">The sequence shown here is derived from an EMBL/GenBank/DDBJ whole genome shotgun (WGS) entry which is preliminary data.</text>
</comment>
<dbReference type="AlphaFoldDB" id="A0AAV8YTT1"/>
<keyword evidence="1" id="KW-0479">Metal-binding</keyword>
<dbReference type="GO" id="GO:0008270">
    <property type="term" value="F:zinc ion binding"/>
    <property type="evidence" value="ECO:0007669"/>
    <property type="project" value="UniProtKB-UniRule"/>
</dbReference>
<reference evidence="3" key="1">
    <citation type="journal article" date="2023" name="Insect Mol. Biol.">
        <title>Genome sequencing provides insights into the evolution of gene families encoding plant cell wall-degrading enzymes in longhorned beetles.</title>
        <authorList>
            <person name="Shin N.R."/>
            <person name="Okamura Y."/>
            <person name="Kirsch R."/>
            <person name="Pauchet Y."/>
        </authorList>
    </citation>
    <scope>NUCLEOTIDE SEQUENCE</scope>
    <source>
        <strain evidence="3">AMC_N1</strain>
    </source>
</reference>
<name>A0AAV8YTT1_9CUCU</name>
<accession>A0AAV8YTT1</accession>
<keyword evidence="1" id="KW-0862">Zinc</keyword>
<dbReference type="EMBL" id="JAPWTK010000051">
    <property type="protein sequence ID" value="KAJ8954072.1"/>
    <property type="molecule type" value="Genomic_DNA"/>
</dbReference>